<name>A0A194VXE7_CYTMA</name>
<evidence type="ECO:0008006" key="4">
    <source>
        <dbReference type="Google" id="ProtNLM"/>
    </source>
</evidence>
<feature type="compositionally biased region" description="Acidic residues" evidence="1">
    <location>
        <begin position="20"/>
        <end position="34"/>
    </location>
</feature>
<sequence>MAVSAQTPPSSQAADRPDDTADFDLFSDDPDTDSSEARTWLQQRAETARREKLAQLPPPSRRTCVQNRTAYVLSGHRLQPTRVGGVFSVEECELAIEAVVDYARRQGGLQTERHASFATTDVPVSDLSLVMPPELAKGSDIEVDKTVGCRVLEWVEQRVLSRIARATGFRPEDLGLKDLFVVCYCGSDASPTEEEDGIVRYPVPSKQASLAIHTDGCLTSFSLLLNHHRSFRGGGTFFKATGETFHLEQGGLLMHDAGLEHAGAEVVSGQRIMLVGFVETVDVLREKMRWEKKSTRRPPERVATSS</sequence>
<evidence type="ECO:0000313" key="3">
    <source>
        <dbReference type="Proteomes" id="UP000078559"/>
    </source>
</evidence>
<dbReference type="OrthoDB" id="69177at2759"/>
<organism evidence="2 3">
    <name type="scientific">Cytospora mali</name>
    <name type="common">Apple Valsa canker fungus</name>
    <name type="synonym">Valsa mali</name>
    <dbReference type="NCBI Taxonomy" id="578113"/>
    <lineage>
        <taxon>Eukaryota</taxon>
        <taxon>Fungi</taxon>
        <taxon>Dikarya</taxon>
        <taxon>Ascomycota</taxon>
        <taxon>Pezizomycotina</taxon>
        <taxon>Sordariomycetes</taxon>
        <taxon>Sordariomycetidae</taxon>
        <taxon>Diaporthales</taxon>
        <taxon>Cytosporaceae</taxon>
        <taxon>Cytospora</taxon>
    </lineage>
</organism>
<dbReference type="Proteomes" id="UP000078559">
    <property type="component" value="Chromosome 4"/>
</dbReference>
<gene>
    <name evidence="2" type="ORF">VM1G_04662</name>
</gene>
<feature type="compositionally biased region" description="Polar residues" evidence="1">
    <location>
        <begin position="1"/>
        <end position="13"/>
    </location>
</feature>
<dbReference type="Gene3D" id="2.60.120.620">
    <property type="entry name" value="q2cbj1_9rhob like domain"/>
    <property type="match status" value="1"/>
</dbReference>
<dbReference type="AlphaFoldDB" id="A0A194VXE7"/>
<evidence type="ECO:0000256" key="1">
    <source>
        <dbReference type="SAM" id="MobiDB-lite"/>
    </source>
</evidence>
<accession>A0A194VXE7</accession>
<proteinExistence type="predicted"/>
<dbReference type="EMBL" id="CM003101">
    <property type="protein sequence ID" value="KUI68480.1"/>
    <property type="molecule type" value="Genomic_DNA"/>
</dbReference>
<evidence type="ECO:0000313" key="2">
    <source>
        <dbReference type="EMBL" id="KUI68480.1"/>
    </source>
</evidence>
<feature type="region of interest" description="Disordered" evidence="1">
    <location>
        <begin position="1"/>
        <end position="61"/>
    </location>
</feature>
<reference evidence="2" key="1">
    <citation type="submission" date="2014-12" db="EMBL/GenBank/DDBJ databases">
        <title>Genome Sequence of Valsa Canker Pathogens Uncovers a Specific Adaption of Colonization on Woody Bark.</title>
        <authorList>
            <person name="Yin Z."/>
            <person name="Liu H."/>
            <person name="Gao X."/>
            <person name="Li Z."/>
            <person name="Song N."/>
            <person name="Ke X."/>
            <person name="Dai Q."/>
            <person name="Wu Y."/>
            <person name="Sun Y."/>
            <person name="Xu J.-R."/>
            <person name="Kang Z.K."/>
            <person name="Wang L."/>
            <person name="Huang L."/>
        </authorList>
    </citation>
    <scope>NUCLEOTIDE SEQUENCE [LARGE SCALE GENOMIC DNA]</scope>
    <source>
        <strain evidence="2">03-8</strain>
    </source>
</reference>
<protein>
    <recommendedName>
        <fullName evidence="4">Fe2OG dioxygenase domain-containing protein</fullName>
    </recommendedName>
</protein>
<keyword evidence="3" id="KW-1185">Reference proteome</keyword>
<dbReference type="SMR" id="A0A194VXE7"/>